<proteinExistence type="predicted"/>
<accession>A0A0F9UPY4</accession>
<comment type="caution">
    <text evidence="1">The sequence shown here is derived from an EMBL/GenBank/DDBJ whole genome shotgun (WGS) entry which is preliminary data.</text>
</comment>
<name>A0A0F9UPY4_9ZZZZ</name>
<organism evidence="1">
    <name type="scientific">marine sediment metagenome</name>
    <dbReference type="NCBI Taxonomy" id="412755"/>
    <lineage>
        <taxon>unclassified sequences</taxon>
        <taxon>metagenomes</taxon>
        <taxon>ecological metagenomes</taxon>
    </lineage>
</organism>
<gene>
    <name evidence="1" type="ORF">LCGC14_0236890</name>
</gene>
<evidence type="ECO:0000313" key="1">
    <source>
        <dbReference type="EMBL" id="KKN89557.1"/>
    </source>
</evidence>
<reference evidence="1" key="1">
    <citation type="journal article" date="2015" name="Nature">
        <title>Complex archaea that bridge the gap between prokaryotes and eukaryotes.</title>
        <authorList>
            <person name="Spang A."/>
            <person name="Saw J.H."/>
            <person name="Jorgensen S.L."/>
            <person name="Zaremba-Niedzwiedzka K."/>
            <person name="Martijn J."/>
            <person name="Lind A.E."/>
            <person name="van Eijk R."/>
            <person name="Schleper C."/>
            <person name="Guy L."/>
            <person name="Ettema T.J."/>
        </authorList>
    </citation>
    <scope>NUCLEOTIDE SEQUENCE</scope>
</reference>
<protein>
    <submittedName>
        <fullName evidence="1">Uncharacterized protein</fullName>
    </submittedName>
</protein>
<dbReference type="AlphaFoldDB" id="A0A0F9UPY4"/>
<sequence>MQFLAGLKASELNQIFEKQANEIKLNQAEKFDRNVAYTQVECDVELMRVPLDAASVGLAPSLDETGEALCENFVFSLLLITGTLNQCTIDVPADCSIAPALVLSEAEQQSLNVRVLMPDDTSCIEPVRAYADLLAEYSTLWLRQGSGTYSLSPLDGYLEYRFARALGHTPDQITRNSEMQALFTDSVSEEAMDYVKSRLDQVIEHELGGDEYFREQVDLIASAIHLKNTELRNARLQMLEQELDSRTPVPNLIRAVASLTGLAIPDAAGMVYEIKHGIHTVLDKYLPRAEGDDIKAPSPKQLELASGVGSAFVSALGGQDAFNAVWGEIAKVTQLKSSVDVDRGVEPPSEIAVKAADSLGVEPKVAALAIAELTGMFGSILKAGKAIETLGIEKPAEVKTTAQSNIIAVG</sequence>
<dbReference type="EMBL" id="LAZR01000117">
    <property type="protein sequence ID" value="KKN89557.1"/>
    <property type="molecule type" value="Genomic_DNA"/>
</dbReference>